<gene>
    <name evidence="2" type="ORF">EDC56_2503</name>
</gene>
<sequence>MFDIKKLLLIFLLSPFIALPSYADDVPLPTAVVTAPKITITGKDAQQYVDSKTKSIGMNYYQSIPLRIRYAFYQLAPWGLGAFTGADLSVKPDANDKQALREFAKKSEAQYVIFFPQVVIFSDHGQLQTKLKVNIYDALRNQLFFDEVFAGSAVDKASSDQCDKTSEKDERAYCPDNGALNRAIPAIMQAIRDHAINNVAWNEALKEKRFAILNEVYKTAKPDPIILETIKQKQRNIDEKSFYHGFISKDKRQFIAFFTGTRPKDRKKGQRTWTVGYIILGSKGDTGWTLQTRNEVPLNGCIDQHGHYQSCNSLGSASLEGKRKYYFLNLEKWGYFKLGSTERDPDFLMPASKS</sequence>
<keyword evidence="1" id="KW-0732">Signal</keyword>
<feature type="signal peptide" evidence="1">
    <location>
        <begin position="1"/>
        <end position="23"/>
    </location>
</feature>
<dbReference type="AlphaFoldDB" id="A0A3N2DQH5"/>
<keyword evidence="3" id="KW-1185">Reference proteome</keyword>
<reference evidence="2 3" key="1">
    <citation type="submission" date="2018-11" db="EMBL/GenBank/DDBJ databases">
        <title>Genomic Encyclopedia of Type Strains, Phase IV (KMG-IV): sequencing the most valuable type-strain genomes for metagenomic binning, comparative biology and taxonomic classification.</title>
        <authorList>
            <person name="Goeker M."/>
        </authorList>
    </citation>
    <scope>NUCLEOTIDE SEQUENCE [LARGE SCALE GENOMIC DNA]</scope>
    <source>
        <strain evidence="2 3">DSM 100316</strain>
    </source>
</reference>
<dbReference type="OrthoDB" id="1390442at2"/>
<organism evidence="2 3">
    <name type="scientific">Sinobacterium caligoides</name>
    <dbReference type="NCBI Taxonomy" id="933926"/>
    <lineage>
        <taxon>Bacteria</taxon>
        <taxon>Pseudomonadati</taxon>
        <taxon>Pseudomonadota</taxon>
        <taxon>Gammaproteobacteria</taxon>
        <taxon>Cellvibrionales</taxon>
        <taxon>Spongiibacteraceae</taxon>
        <taxon>Sinobacterium</taxon>
    </lineage>
</organism>
<evidence type="ECO:0000256" key="1">
    <source>
        <dbReference type="SAM" id="SignalP"/>
    </source>
</evidence>
<evidence type="ECO:0000313" key="3">
    <source>
        <dbReference type="Proteomes" id="UP000275394"/>
    </source>
</evidence>
<accession>A0A3N2DQH5</accession>
<protein>
    <submittedName>
        <fullName evidence="2">Uncharacterized protein</fullName>
    </submittedName>
</protein>
<dbReference type="Proteomes" id="UP000275394">
    <property type="component" value="Unassembled WGS sequence"/>
</dbReference>
<dbReference type="RefSeq" id="WP_123712790.1">
    <property type="nucleotide sequence ID" value="NZ_RKHR01000004.1"/>
</dbReference>
<feature type="chain" id="PRO_5018180596" evidence="1">
    <location>
        <begin position="24"/>
        <end position="354"/>
    </location>
</feature>
<comment type="caution">
    <text evidence="2">The sequence shown here is derived from an EMBL/GenBank/DDBJ whole genome shotgun (WGS) entry which is preliminary data.</text>
</comment>
<dbReference type="EMBL" id="RKHR01000004">
    <property type="protein sequence ID" value="ROS02053.1"/>
    <property type="molecule type" value="Genomic_DNA"/>
</dbReference>
<proteinExistence type="predicted"/>
<evidence type="ECO:0000313" key="2">
    <source>
        <dbReference type="EMBL" id="ROS02053.1"/>
    </source>
</evidence>
<name>A0A3N2DQH5_9GAMM</name>